<gene>
    <name evidence="1" type="ORF">AA0228_3048</name>
</gene>
<keyword evidence="2" id="KW-1185">Reference proteome</keyword>
<accession>A0ABQ0QFX5</accession>
<reference evidence="1" key="1">
    <citation type="submission" date="2013-04" db="EMBL/GenBank/DDBJ databases">
        <title>The genome sequencing project of 58 acetic acid bacteria.</title>
        <authorList>
            <person name="Okamoto-Kainuma A."/>
            <person name="Ishikawa M."/>
            <person name="Umino S."/>
            <person name="Koizumi Y."/>
            <person name="Shiwa Y."/>
            <person name="Yoshikawa H."/>
            <person name="Matsutani M."/>
            <person name="Matsushita K."/>
        </authorList>
    </citation>
    <scope>NUCLEOTIDE SEQUENCE</scope>
    <source>
        <strain evidence="1">NRIC 0228</strain>
    </source>
</reference>
<evidence type="ECO:0008006" key="3">
    <source>
        <dbReference type="Google" id="ProtNLM"/>
    </source>
</evidence>
<evidence type="ECO:0000313" key="2">
    <source>
        <dbReference type="Proteomes" id="UP001061070"/>
    </source>
</evidence>
<proteinExistence type="predicted"/>
<evidence type="ECO:0000313" key="1">
    <source>
        <dbReference type="EMBL" id="GBR17527.1"/>
    </source>
</evidence>
<dbReference type="Proteomes" id="UP001061070">
    <property type="component" value="Unassembled WGS sequence"/>
</dbReference>
<protein>
    <recommendedName>
        <fullName evidence="3">HK97 gp10 family phage protein</fullName>
    </recommendedName>
</protein>
<comment type="caution">
    <text evidence="1">The sequence shown here is derived from an EMBL/GenBank/DDBJ whole genome shotgun (WGS) entry which is preliminary data.</text>
</comment>
<dbReference type="EMBL" id="BAQW01000017">
    <property type="protein sequence ID" value="GBR17527.1"/>
    <property type="molecule type" value="Genomic_DNA"/>
</dbReference>
<name>A0ABQ0QFX5_9PROT</name>
<organism evidence="1 2">
    <name type="scientific">Gluconobacter frateurii NRIC 0228</name>
    <dbReference type="NCBI Taxonomy" id="1307946"/>
    <lineage>
        <taxon>Bacteria</taxon>
        <taxon>Pseudomonadati</taxon>
        <taxon>Pseudomonadota</taxon>
        <taxon>Alphaproteobacteria</taxon>
        <taxon>Acetobacterales</taxon>
        <taxon>Acetobacteraceae</taxon>
        <taxon>Gluconobacter</taxon>
    </lineage>
</organism>
<sequence length="123" mass="13666">MAIEIKINEGLSIDTESQKRALKAVGSLFIKECRKVLNAPTSQFSEASLPHNVSGLLSRSIRFKVTSRKGDVFVRISANTRYATALFSGSPERHTVARDLFAYVMNKLKPQLNQVISEAIKLD</sequence>
<dbReference type="RefSeq" id="WP_099183170.1">
    <property type="nucleotide sequence ID" value="NZ_BAQW01000017.1"/>
</dbReference>